<dbReference type="EMBL" id="JACWZY010000019">
    <property type="protein sequence ID" value="MBD2703034.1"/>
    <property type="molecule type" value="Genomic_DNA"/>
</dbReference>
<dbReference type="AlphaFoldDB" id="A0A927AP13"/>
<comment type="caution">
    <text evidence="1">The sequence shown here is derived from an EMBL/GenBank/DDBJ whole genome shotgun (WGS) entry which is preliminary data.</text>
</comment>
<dbReference type="RefSeq" id="WP_190889002.1">
    <property type="nucleotide sequence ID" value="NZ_JACWZY010000019.1"/>
</dbReference>
<proteinExistence type="predicted"/>
<name>A0A927AP13_9BACT</name>
<dbReference type="Pfam" id="PF13618">
    <property type="entry name" value="Gluconate_2-dh3"/>
    <property type="match status" value="1"/>
</dbReference>
<organism evidence="1 2">
    <name type="scientific">Spirosoma profusum</name>
    <dbReference type="NCBI Taxonomy" id="2771354"/>
    <lineage>
        <taxon>Bacteria</taxon>
        <taxon>Pseudomonadati</taxon>
        <taxon>Bacteroidota</taxon>
        <taxon>Cytophagia</taxon>
        <taxon>Cytophagales</taxon>
        <taxon>Cytophagaceae</taxon>
        <taxon>Spirosoma</taxon>
    </lineage>
</organism>
<evidence type="ECO:0000313" key="2">
    <source>
        <dbReference type="Proteomes" id="UP000598820"/>
    </source>
</evidence>
<dbReference type="Proteomes" id="UP000598820">
    <property type="component" value="Unassembled WGS sequence"/>
</dbReference>
<reference evidence="1" key="1">
    <citation type="submission" date="2020-09" db="EMBL/GenBank/DDBJ databases">
        <authorList>
            <person name="Kim M.K."/>
        </authorList>
    </citation>
    <scope>NUCLEOTIDE SEQUENCE</scope>
    <source>
        <strain evidence="1">BT702</strain>
    </source>
</reference>
<keyword evidence="2" id="KW-1185">Reference proteome</keyword>
<gene>
    <name evidence="1" type="ORF">IC229_20475</name>
</gene>
<protein>
    <submittedName>
        <fullName evidence="1">Gluconate 2-dehydrogenase subunit 3 family protein</fullName>
    </submittedName>
</protein>
<evidence type="ECO:0000313" key="1">
    <source>
        <dbReference type="EMBL" id="MBD2703034.1"/>
    </source>
</evidence>
<sequence length="171" mass="18822">MVGTVGGLVSLPAWANGWTTDTVRLNAQILTRGQAEQLTDLVETIIPATDTPGAKALKVDQFIQKMVADCYDPKAQDTFRNGLDTLDNWAQKSFGKSFREGDVAQRTGLLTQLSQSTDAAQKDFYSLVKGLTIRGYMTSEYVMTNLTHYQFIPGHYNGCVPVQKKAILQGK</sequence>
<accession>A0A927AP13</accession>
<dbReference type="InterPro" id="IPR027056">
    <property type="entry name" value="Gluconate_2DH_su3"/>
</dbReference>